<proteinExistence type="predicted"/>
<gene>
    <name evidence="1" type="ORF">DFR35_0500</name>
</gene>
<evidence type="ECO:0008006" key="3">
    <source>
        <dbReference type="Google" id="ProtNLM"/>
    </source>
</evidence>
<organism evidence="1 2">
    <name type="scientific">Sulfurisoma sediminicola</name>
    <dbReference type="NCBI Taxonomy" id="1381557"/>
    <lineage>
        <taxon>Bacteria</taxon>
        <taxon>Pseudomonadati</taxon>
        <taxon>Pseudomonadota</taxon>
        <taxon>Betaproteobacteria</taxon>
        <taxon>Nitrosomonadales</taxon>
        <taxon>Sterolibacteriaceae</taxon>
        <taxon>Sulfurisoma</taxon>
    </lineage>
</organism>
<dbReference type="Proteomes" id="UP000268908">
    <property type="component" value="Unassembled WGS sequence"/>
</dbReference>
<dbReference type="RefSeq" id="WP_121239889.1">
    <property type="nucleotide sequence ID" value="NZ_BHVV01000001.1"/>
</dbReference>
<dbReference type="AlphaFoldDB" id="A0A497XL05"/>
<reference evidence="1 2" key="1">
    <citation type="submission" date="2018-10" db="EMBL/GenBank/DDBJ databases">
        <title>Genomic Encyclopedia of Type Strains, Phase IV (KMG-IV): sequencing the most valuable type-strain genomes for metagenomic binning, comparative biology and taxonomic classification.</title>
        <authorList>
            <person name="Goeker M."/>
        </authorList>
    </citation>
    <scope>NUCLEOTIDE SEQUENCE [LARGE SCALE GENOMIC DNA]</scope>
    <source>
        <strain evidence="1 2">DSM 26916</strain>
    </source>
</reference>
<dbReference type="EMBL" id="RCCI01000004">
    <property type="protein sequence ID" value="RLJ67946.1"/>
    <property type="molecule type" value="Genomic_DNA"/>
</dbReference>
<protein>
    <recommendedName>
        <fullName evidence="3">STAS domain-containing protein</fullName>
    </recommendedName>
</protein>
<evidence type="ECO:0000313" key="2">
    <source>
        <dbReference type="Proteomes" id="UP000268908"/>
    </source>
</evidence>
<comment type="caution">
    <text evidence="1">The sequence shown here is derived from an EMBL/GenBank/DDBJ whole genome shotgun (WGS) entry which is preliminary data.</text>
</comment>
<keyword evidence="2" id="KW-1185">Reference proteome</keyword>
<dbReference type="InterPro" id="IPR036513">
    <property type="entry name" value="STAS_dom_sf"/>
</dbReference>
<dbReference type="SUPFAM" id="SSF52091">
    <property type="entry name" value="SpoIIaa-like"/>
    <property type="match status" value="1"/>
</dbReference>
<name>A0A497XL05_9PROT</name>
<accession>A0A497XL05</accession>
<dbReference type="OrthoDB" id="5298269at2"/>
<sequence length="358" mass="37949">MADPDDDMMDLDFTTPGAIPVVEEPKSTVCSSVPPRVEEVARLFAEGQAAQACDLLQSVLHQEDFGDTKELAWGMLFDLYVALGRRKPFESLAIGFAGKFEKSPPTWPVADGAPAVGKDGVATVTLSGVLGANAVQPLVKLREMAAKVPGVRLDLAKVADADDTGCNALLETLRVFKQLKKSCVLVGGEQMAAALAPKTVMGERGHESTWLLLLELYQNLNRQDAFEEAAVGYAVTFEMSPPSWEAPKVAPVAAPAAAAPAAAKMSADACALTGHLTGSDREHFTALLAWAASHDPVIVDASSLARMDVACAEEFGRVLGEITIGGKSVRIRTPGCLLTALWRSLGIDKLATIEPRKL</sequence>
<evidence type="ECO:0000313" key="1">
    <source>
        <dbReference type="EMBL" id="RLJ67946.1"/>
    </source>
</evidence>